<dbReference type="InterPro" id="IPR004776">
    <property type="entry name" value="Mem_transp_PIN-like"/>
</dbReference>
<dbReference type="GO" id="GO:0005886">
    <property type="term" value="C:plasma membrane"/>
    <property type="evidence" value="ECO:0007669"/>
    <property type="project" value="UniProtKB-SubCell"/>
</dbReference>
<feature type="transmembrane region" description="Helical" evidence="8">
    <location>
        <begin position="235"/>
        <end position="255"/>
    </location>
</feature>
<organism evidence="9 10">
    <name type="scientific">Pusillibacter faecalis</name>
    <dbReference type="NCBI Taxonomy" id="2714358"/>
    <lineage>
        <taxon>Bacteria</taxon>
        <taxon>Bacillati</taxon>
        <taxon>Bacillota</taxon>
        <taxon>Clostridia</taxon>
        <taxon>Eubacteriales</taxon>
        <taxon>Oscillospiraceae</taxon>
        <taxon>Pusillibacter</taxon>
    </lineage>
</organism>
<accession>A0A810QH48</accession>
<protein>
    <submittedName>
        <fullName evidence="9">Transporter</fullName>
    </submittedName>
</protein>
<comment type="similarity">
    <text evidence="2">Belongs to the auxin efflux carrier (TC 2.A.69) family.</text>
</comment>
<dbReference type="InterPro" id="IPR038770">
    <property type="entry name" value="Na+/solute_symporter_sf"/>
</dbReference>
<dbReference type="EMBL" id="AP023420">
    <property type="protein sequence ID" value="BCK85467.1"/>
    <property type="molecule type" value="Genomic_DNA"/>
</dbReference>
<feature type="transmembrane region" description="Helical" evidence="8">
    <location>
        <begin position="6"/>
        <end position="25"/>
    </location>
</feature>
<proteinExistence type="inferred from homology"/>
<evidence type="ECO:0000256" key="7">
    <source>
        <dbReference type="ARBA" id="ARBA00023136"/>
    </source>
</evidence>
<evidence type="ECO:0000256" key="5">
    <source>
        <dbReference type="ARBA" id="ARBA00022692"/>
    </source>
</evidence>
<keyword evidence="10" id="KW-1185">Reference proteome</keyword>
<feature type="transmembrane region" description="Helical" evidence="8">
    <location>
        <begin position="292"/>
        <end position="311"/>
    </location>
</feature>
<feature type="transmembrane region" description="Helical" evidence="8">
    <location>
        <begin position="261"/>
        <end position="280"/>
    </location>
</feature>
<reference evidence="9" key="1">
    <citation type="submission" date="2020-09" db="EMBL/GenBank/DDBJ databases">
        <title>New species isolated from human feces.</title>
        <authorList>
            <person name="Kitahara M."/>
            <person name="Shigeno Y."/>
            <person name="Shime M."/>
            <person name="Matsumoto Y."/>
            <person name="Nakamura S."/>
            <person name="Motooka D."/>
            <person name="Fukuoka S."/>
            <person name="Nishikawa H."/>
            <person name="Benno Y."/>
        </authorList>
    </citation>
    <scope>NUCLEOTIDE SEQUENCE</scope>
    <source>
        <strain evidence="9">MM59</strain>
    </source>
</reference>
<evidence type="ECO:0000256" key="2">
    <source>
        <dbReference type="ARBA" id="ARBA00010145"/>
    </source>
</evidence>
<feature type="transmembrane region" description="Helical" evidence="8">
    <location>
        <begin position="132"/>
        <end position="152"/>
    </location>
</feature>
<evidence type="ECO:0000256" key="1">
    <source>
        <dbReference type="ARBA" id="ARBA00004651"/>
    </source>
</evidence>
<comment type="subcellular location">
    <subcellularLocation>
        <location evidence="1">Cell membrane</location>
        <topology evidence="1">Multi-pass membrane protein</topology>
    </subcellularLocation>
</comment>
<feature type="transmembrane region" description="Helical" evidence="8">
    <location>
        <begin position="108"/>
        <end position="126"/>
    </location>
</feature>
<evidence type="ECO:0000256" key="8">
    <source>
        <dbReference type="SAM" id="Phobius"/>
    </source>
</evidence>
<feature type="transmembrane region" description="Helical" evidence="8">
    <location>
        <begin position="68"/>
        <end position="87"/>
    </location>
</feature>
<keyword evidence="6 8" id="KW-1133">Transmembrane helix</keyword>
<keyword evidence="5 8" id="KW-0812">Transmembrane</keyword>
<dbReference type="GO" id="GO:0055085">
    <property type="term" value="P:transmembrane transport"/>
    <property type="evidence" value="ECO:0007669"/>
    <property type="project" value="InterPro"/>
</dbReference>
<keyword evidence="3" id="KW-0813">Transport</keyword>
<dbReference type="PANTHER" id="PTHR36838">
    <property type="entry name" value="AUXIN EFFLUX CARRIER FAMILY PROTEIN"/>
    <property type="match status" value="1"/>
</dbReference>
<feature type="transmembrane region" description="Helical" evidence="8">
    <location>
        <begin position="173"/>
        <end position="194"/>
    </location>
</feature>
<keyword evidence="4" id="KW-1003">Cell membrane</keyword>
<keyword evidence="7 8" id="KW-0472">Membrane</keyword>
<evidence type="ECO:0000256" key="4">
    <source>
        <dbReference type="ARBA" id="ARBA00022475"/>
    </source>
</evidence>
<evidence type="ECO:0000313" key="9">
    <source>
        <dbReference type="EMBL" id="BCK85467.1"/>
    </source>
</evidence>
<evidence type="ECO:0000256" key="3">
    <source>
        <dbReference type="ARBA" id="ARBA00022448"/>
    </source>
</evidence>
<dbReference type="RefSeq" id="WP_213543562.1">
    <property type="nucleotide sequence ID" value="NZ_AP023420.1"/>
</dbReference>
<evidence type="ECO:0000313" key="10">
    <source>
        <dbReference type="Proteomes" id="UP000679848"/>
    </source>
</evidence>
<dbReference type="Pfam" id="PF03547">
    <property type="entry name" value="Mem_trans"/>
    <property type="match status" value="1"/>
</dbReference>
<gene>
    <name evidence="9" type="ORF">MM59RIKEN_27860</name>
</gene>
<name>A0A810QH48_9FIRM</name>
<dbReference type="PANTHER" id="PTHR36838:SF4">
    <property type="entry name" value="AUXIN EFFLUX CARRIER FAMILY PROTEIN"/>
    <property type="match status" value="1"/>
</dbReference>
<evidence type="ECO:0000256" key="6">
    <source>
        <dbReference type="ARBA" id="ARBA00022989"/>
    </source>
</evidence>
<dbReference type="Proteomes" id="UP000679848">
    <property type="component" value="Chromosome"/>
</dbReference>
<dbReference type="KEGG" id="pfaa:MM59RIKEN_27860"/>
<dbReference type="AlphaFoldDB" id="A0A810QH48"/>
<sequence length="317" mass="34195">MNDFWFSFHAVTPIFLCCVVGYFLRQMRVVGDTFVEDSTKVVFYVAIPCGILESMLSCDLKTVFNPKLILFTVAAIFLAAAVLVVTVPRIIQDRAKAATVTVDMFRGNFAILGIPLATSLLGESGAAPTMTLIPFGMILYNVLTVLILVMFTEERHNRIGKAVKDALVKALKNPLTIASVISLLLGIFTLDLPAVLDNTIAKLADMTTGLALVMLGSQFNFRGCWSRLRYSIPTILVRLVLIPLAVVSTAAAVGFRSAELVAVYVFFAAPSAVNCFILASRLGGDQDIAADAVLTTSCASVVTLTLGIFLLKSMRLI</sequence>
<dbReference type="Gene3D" id="1.20.1530.20">
    <property type="match status" value="1"/>
</dbReference>